<dbReference type="AlphaFoldDB" id="A0A835XHH0"/>
<protein>
    <recommendedName>
        <fullName evidence="5">CBS domain-containing protein</fullName>
    </recommendedName>
</protein>
<dbReference type="SMART" id="SM00116">
    <property type="entry name" value="CBS"/>
    <property type="match status" value="3"/>
</dbReference>
<evidence type="ECO:0000256" key="4">
    <source>
        <dbReference type="SAM" id="MobiDB-lite"/>
    </source>
</evidence>
<feature type="compositionally biased region" description="Low complexity" evidence="4">
    <location>
        <begin position="298"/>
        <end position="316"/>
    </location>
</feature>
<dbReference type="PROSITE" id="PS51371">
    <property type="entry name" value="CBS"/>
    <property type="match status" value="1"/>
</dbReference>
<dbReference type="InterPro" id="IPR050511">
    <property type="entry name" value="AMPK_gamma/SDS23_families"/>
</dbReference>
<dbReference type="OrthoDB" id="449052at2759"/>
<keyword evidence="2 3" id="KW-0129">CBS domain</keyword>
<dbReference type="SUPFAM" id="SSF54631">
    <property type="entry name" value="CBS-domain pair"/>
    <property type="match status" value="1"/>
</dbReference>
<feature type="region of interest" description="Disordered" evidence="4">
    <location>
        <begin position="456"/>
        <end position="481"/>
    </location>
</feature>
<dbReference type="InterPro" id="IPR000644">
    <property type="entry name" value="CBS_dom"/>
</dbReference>
<evidence type="ECO:0000313" key="7">
    <source>
        <dbReference type="Proteomes" id="UP000612055"/>
    </source>
</evidence>
<proteinExistence type="predicted"/>
<feature type="compositionally biased region" description="Low complexity" evidence="4">
    <location>
        <begin position="456"/>
        <end position="475"/>
    </location>
</feature>
<keyword evidence="1" id="KW-0677">Repeat</keyword>
<dbReference type="GO" id="GO:0005737">
    <property type="term" value="C:cytoplasm"/>
    <property type="evidence" value="ECO:0007669"/>
    <property type="project" value="TreeGrafter"/>
</dbReference>
<dbReference type="EMBL" id="JAEHOE010000155">
    <property type="protein sequence ID" value="KAG2484173.1"/>
    <property type="molecule type" value="Genomic_DNA"/>
</dbReference>
<name>A0A835XHH0_9CHLO</name>
<sequence>MQNGDSAMPGADVRKLLVENRVRDIGHLTGKECVVLLDSATVEGALKVLSDYRILSAPVVAPGEGDGGGRSPAQHAAYWPAQLPGSDIMGFMCVNDVLMSFLDGEDWAAYASEFGDAAFLEPVAGPEGGLVRRVSTAGGGGSMLGRMRRLEALGARFAQTALRDLTCKGCDGDFLHSRHAGEATLLELIMYGFLDPKRRGMHEGENQSRVVHRVALFDSSGTITSVISQSDLCRFLSQHVAELGPLALRTMSDLGWDCKPVVSCTPETPALDAMRAMVAAGVSSLAVVTPHAHHGDGHPAAGQPGQAAAGQAAGQAAPGGKGGRLLGNFSASEMRTMTAEHFGALSLPVGEFLALEHDTEWVAANRERMEEEGVLGSAAHAFIQDRLRRGRPHAPGEELGQRLIVATPGTSLAEVIHLLVRHRIHRVYVVDEHEIPRGIVTCTDILRAVVEAATQAAPPSPPNSATAVAAEAAAAGKNGSV</sequence>
<feature type="region of interest" description="Disordered" evidence="4">
    <location>
        <begin position="291"/>
        <end position="321"/>
    </location>
</feature>
<comment type="caution">
    <text evidence="6">The sequence shown here is derived from an EMBL/GenBank/DDBJ whole genome shotgun (WGS) entry which is preliminary data.</text>
</comment>
<evidence type="ECO:0000256" key="1">
    <source>
        <dbReference type="ARBA" id="ARBA00022737"/>
    </source>
</evidence>
<evidence type="ECO:0000256" key="2">
    <source>
        <dbReference type="ARBA" id="ARBA00023122"/>
    </source>
</evidence>
<gene>
    <name evidence="6" type="ORF">HYH03_016986</name>
</gene>
<evidence type="ECO:0000256" key="3">
    <source>
        <dbReference type="PROSITE-ProRule" id="PRU00703"/>
    </source>
</evidence>
<accession>A0A835XHH0</accession>
<dbReference type="CDD" id="cd02205">
    <property type="entry name" value="CBS_pair_SF"/>
    <property type="match status" value="1"/>
</dbReference>
<dbReference type="Pfam" id="PF00571">
    <property type="entry name" value="CBS"/>
    <property type="match status" value="2"/>
</dbReference>
<keyword evidence="7" id="KW-1185">Reference proteome</keyword>
<reference evidence="6" key="1">
    <citation type="journal article" date="2020" name="bioRxiv">
        <title>Comparative genomics of Chlamydomonas.</title>
        <authorList>
            <person name="Craig R.J."/>
            <person name="Hasan A.R."/>
            <person name="Ness R.W."/>
            <person name="Keightley P.D."/>
        </authorList>
    </citation>
    <scope>NUCLEOTIDE SEQUENCE</scope>
    <source>
        <strain evidence="6">CCAP 11/70</strain>
    </source>
</reference>
<dbReference type="Gene3D" id="3.10.580.10">
    <property type="entry name" value="CBS-domain"/>
    <property type="match status" value="2"/>
</dbReference>
<organism evidence="6 7">
    <name type="scientific">Edaphochlamys debaryana</name>
    <dbReference type="NCBI Taxonomy" id="47281"/>
    <lineage>
        <taxon>Eukaryota</taxon>
        <taxon>Viridiplantae</taxon>
        <taxon>Chlorophyta</taxon>
        <taxon>core chlorophytes</taxon>
        <taxon>Chlorophyceae</taxon>
        <taxon>CS clade</taxon>
        <taxon>Chlamydomonadales</taxon>
        <taxon>Chlamydomonadales incertae sedis</taxon>
        <taxon>Edaphochlamys</taxon>
    </lineage>
</organism>
<dbReference type="PANTHER" id="PTHR13780:SF128">
    <property type="entry name" value="CBS DOMAIN-CONTAINING PROTEIN"/>
    <property type="match status" value="1"/>
</dbReference>
<dbReference type="InterPro" id="IPR046342">
    <property type="entry name" value="CBS_dom_sf"/>
</dbReference>
<evidence type="ECO:0000259" key="5">
    <source>
        <dbReference type="PROSITE" id="PS51371"/>
    </source>
</evidence>
<dbReference type="GO" id="GO:0005634">
    <property type="term" value="C:nucleus"/>
    <property type="evidence" value="ECO:0007669"/>
    <property type="project" value="TreeGrafter"/>
</dbReference>
<dbReference type="Proteomes" id="UP000612055">
    <property type="component" value="Unassembled WGS sequence"/>
</dbReference>
<dbReference type="PANTHER" id="PTHR13780">
    <property type="entry name" value="AMP-ACTIVATED PROTEIN KINASE, GAMMA REGULATORY SUBUNIT"/>
    <property type="match status" value="1"/>
</dbReference>
<feature type="domain" description="CBS" evidence="5">
    <location>
        <begin position="399"/>
        <end position="455"/>
    </location>
</feature>
<evidence type="ECO:0000313" key="6">
    <source>
        <dbReference type="EMBL" id="KAG2484173.1"/>
    </source>
</evidence>